<feature type="domain" description="RING-type" evidence="3">
    <location>
        <begin position="445"/>
        <end position="485"/>
    </location>
</feature>
<name>I7M334_TETTS</name>
<dbReference type="InterPro" id="IPR008984">
    <property type="entry name" value="SMAD_FHA_dom_sf"/>
</dbReference>
<organism evidence="5 6">
    <name type="scientific">Tetrahymena thermophila (strain SB210)</name>
    <dbReference type="NCBI Taxonomy" id="312017"/>
    <lineage>
        <taxon>Eukaryota</taxon>
        <taxon>Sar</taxon>
        <taxon>Alveolata</taxon>
        <taxon>Ciliophora</taxon>
        <taxon>Intramacronucleata</taxon>
        <taxon>Oligohymenophorea</taxon>
        <taxon>Hymenostomatida</taxon>
        <taxon>Tetrahymenina</taxon>
        <taxon>Tetrahymenidae</taxon>
        <taxon>Tetrahymena</taxon>
    </lineage>
</organism>
<accession>I7M334</accession>
<keyword evidence="1" id="KW-0862">Zinc</keyword>
<dbReference type="STRING" id="312017.I7M334"/>
<dbReference type="SMART" id="SM00240">
    <property type="entry name" value="FHA"/>
    <property type="match status" value="2"/>
</dbReference>
<dbReference type="InParanoid" id="I7M334"/>
<protein>
    <submittedName>
        <fullName evidence="5">FHA domain protein</fullName>
    </submittedName>
</protein>
<evidence type="ECO:0000259" key="2">
    <source>
        <dbReference type="PROSITE" id="PS50006"/>
    </source>
</evidence>
<dbReference type="GeneID" id="7827195"/>
<dbReference type="SMART" id="SM00454">
    <property type="entry name" value="SAM"/>
    <property type="match status" value="1"/>
</dbReference>
<keyword evidence="1" id="KW-0479">Metal-binding</keyword>
<dbReference type="InterPro" id="IPR013761">
    <property type="entry name" value="SAM/pointed_sf"/>
</dbReference>
<reference evidence="6" key="1">
    <citation type="journal article" date="2006" name="PLoS Biol.">
        <title>Macronuclear genome sequence of the ciliate Tetrahymena thermophila, a model eukaryote.</title>
        <authorList>
            <person name="Eisen J.A."/>
            <person name="Coyne R.S."/>
            <person name="Wu M."/>
            <person name="Wu D."/>
            <person name="Thiagarajan M."/>
            <person name="Wortman J.R."/>
            <person name="Badger J.H."/>
            <person name="Ren Q."/>
            <person name="Amedeo P."/>
            <person name="Jones K.M."/>
            <person name="Tallon L.J."/>
            <person name="Delcher A.L."/>
            <person name="Salzberg S.L."/>
            <person name="Silva J.C."/>
            <person name="Haas B.J."/>
            <person name="Majoros W.H."/>
            <person name="Farzad M."/>
            <person name="Carlton J.M."/>
            <person name="Smith R.K. Jr."/>
            <person name="Garg J."/>
            <person name="Pearlman R.E."/>
            <person name="Karrer K.M."/>
            <person name="Sun L."/>
            <person name="Manning G."/>
            <person name="Elde N.C."/>
            <person name="Turkewitz A.P."/>
            <person name="Asai D.J."/>
            <person name="Wilkes D.E."/>
            <person name="Wang Y."/>
            <person name="Cai H."/>
            <person name="Collins K."/>
            <person name="Stewart B.A."/>
            <person name="Lee S.R."/>
            <person name="Wilamowska K."/>
            <person name="Weinberg Z."/>
            <person name="Ruzzo W.L."/>
            <person name="Wloga D."/>
            <person name="Gaertig J."/>
            <person name="Frankel J."/>
            <person name="Tsao C.-C."/>
            <person name="Gorovsky M.A."/>
            <person name="Keeling P.J."/>
            <person name="Waller R.F."/>
            <person name="Patron N.J."/>
            <person name="Cherry J.M."/>
            <person name="Stover N.A."/>
            <person name="Krieger C.J."/>
            <person name="del Toro C."/>
            <person name="Ryder H.F."/>
            <person name="Williamson S.C."/>
            <person name="Barbeau R.A."/>
            <person name="Hamilton E.P."/>
            <person name="Orias E."/>
        </authorList>
    </citation>
    <scope>NUCLEOTIDE SEQUENCE [LARGE SCALE GENOMIC DNA]</scope>
    <source>
        <strain evidence="6">SB210</strain>
    </source>
</reference>
<dbReference type="InterPro" id="IPR001660">
    <property type="entry name" value="SAM"/>
</dbReference>
<evidence type="ECO:0000259" key="4">
    <source>
        <dbReference type="PROSITE" id="PS50105"/>
    </source>
</evidence>
<dbReference type="PANTHER" id="PTHR46210:SF1">
    <property type="entry name" value="FHA DOMAIN-CONTAINING PROTEIN"/>
    <property type="match status" value="1"/>
</dbReference>
<dbReference type="KEGG" id="tet:TTHERM_00502530"/>
<dbReference type="Proteomes" id="UP000009168">
    <property type="component" value="Unassembled WGS sequence"/>
</dbReference>
<dbReference type="Gene3D" id="3.30.40.10">
    <property type="entry name" value="Zinc/RING finger domain, C3HC4 (zinc finger)"/>
    <property type="match status" value="1"/>
</dbReference>
<dbReference type="CDD" id="cd00060">
    <property type="entry name" value="FHA"/>
    <property type="match status" value="2"/>
</dbReference>
<dbReference type="Pfam" id="PF00536">
    <property type="entry name" value="SAM_1"/>
    <property type="match status" value="1"/>
</dbReference>
<evidence type="ECO:0000313" key="6">
    <source>
        <dbReference type="Proteomes" id="UP000009168"/>
    </source>
</evidence>
<dbReference type="Gene3D" id="2.60.200.20">
    <property type="match status" value="2"/>
</dbReference>
<dbReference type="SUPFAM" id="SSF49879">
    <property type="entry name" value="SMAD/FHA domain"/>
    <property type="match status" value="2"/>
</dbReference>
<dbReference type="InterPro" id="IPR001841">
    <property type="entry name" value="Znf_RING"/>
</dbReference>
<feature type="domain" description="FHA" evidence="2">
    <location>
        <begin position="347"/>
        <end position="392"/>
    </location>
</feature>
<feature type="domain" description="SAM" evidence="4">
    <location>
        <begin position="75"/>
        <end position="139"/>
    </location>
</feature>
<gene>
    <name evidence="5" type="ORF">TTHERM_00502530</name>
</gene>
<dbReference type="RefSeq" id="XP_001022307.2">
    <property type="nucleotide sequence ID" value="XM_001022307.2"/>
</dbReference>
<dbReference type="PROSITE" id="PS50006">
    <property type="entry name" value="FHA_DOMAIN"/>
    <property type="match status" value="2"/>
</dbReference>
<dbReference type="InterPro" id="IPR013083">
    <property type="entry name" value="Znf_RING/FYVE/PHD"/>
</dbReference>
<proteinExistence type="predicted"/>
<sequence>MQKFKFLLLLIIYLSFLFVEIFTKDLQLTFTFQNKFSINQKNIYKHLEQLQLLILSIKMDFSQLAQITQKNIKDWGKEEIQKWCDFINLPQYKQVFGEHVVTSKDLLKLDQYKIENILGIKPALHVKKILKWVEIIFYSYQSYYESKIESTVSYMILYPQQTLNKKYLRVAYELCESNLKIGSAKSCHVHLDGKDINQRHAEIKFRNGKYLLQDLGSLYGTYVKIREIELKKGTIFMIGSQIIEVESLTNERAFSMADQFHKKQRQVLDLFGKQQLEEMKEFEITKQQEEESHSIISQNDQTIDNNINSLQFDDELFMSFKKYNYLSFDQTQSHFNLQFDSTKINSYTIGRKKNNSLPFANDLEMSGNHAIIVYENSKIYLRDRESKNGIWLRLSPTEKKSDFLILQNGMSIRFGYYNDYKTFFGYIKEENCQKGFSFNRVDKYCLRCFVKYHNTMLIPCSHQVYCKDCIKLHCENLQKVCPECKNDYWDYVEIFQ</sequence>
<dbReference type="PANTHER" id="PTHR46210">
    <property type="entry name" value="FHA DOMAIN-CONTAINING PROTEIN"/>
    <property type="match status" value="1"/>
</dbReference>
<dbReference type="OrthoDB" id="6516566at2759"/>
<feature type="domain" description="FHA" evidence="2">
    <location>
        <begin position="179"/>
        <end position="228"/>
    </location>
</feature>
<keyword evidence="1" id="KW-0863">Zinc-finger</keyword>
<evidence type="ECO:0000313" key="5">
    <source>
        <dbReference type="EMBL" id="EAS02062.2"/>
    </source>
</evidence>
<dbReference type="InterPro" id="IPR000253">
    <property type="entry name" value="FHA_dom"/>
</dbReference>
<dbReference type="PROSITE" id="PS50089">
    <property type="entry name" value="ZF_RING_2"/>
    <property type="match status" value="1"/>
</dbReference>
<dbReference type="SUPFAM" id="SSF57850">
    <property type="entry name" value="RING/U-box"/>
    <property type="match status" value="1"/>
</dbReference>
<dbReference type="SUPFAM" id="SSF47769">
    <property type="entry name" value="SAM/Pointed domain"/>
    <property type="match status" value="1"/>
</dbReference>
<dbReference type="AlphaFoldDB" id="I7M334"/>
<keyword evidence="6" id="KW-1185">Reference proteome</keyword>
<dbReference type="PROSITE" id="PS50105">
    <property type="entry name" value="SAM_DOMAIN"/>
    <property type="match status" value="1"/>
</dbReference>
<evidence type="ECO:0000259" key="3">
    <source>
        <dbReference type="PROSITE" id="PS50089"/>
    </source>
</evidence>
<dbReference type="Gene3D" id="1.10.150.50">
    <property type="entry name" value="Transcription Factor, Ets-1"/>
    <property type="match status" value="1"/>
</dbReference>
<dbReference type="GO" id="GO:0008270">
    <property type="term" value="F:zinc ion binding"/>
    <property type="evidence" value="ECO:0007669"/>
    <property type="project" value="UniProtKB-KW"/>
</dbReference>
<dbReference type="EMBL" id="GG662548">
    <property type="protein sequence ID" value="EAS02062.2"/>
    <property type="molecule type" value="Genomic_DNA"/>
</dbReference>
<evidence type="ECO:0000256" key="1">
    <source>
        <dbReference type="PROSITE-ProRule" id="PRU00175"/>
    </source>
</evidence>
<dbReference type="CDD" id="cd16449">
    <property type="entry name" value="RING-HC"/>
    <property type="match status" value="1"/>
</dbReference>
<dbReference type="Pfam" id="PF13920">
    <property type="entry name" value="zf-C3HC4_3"/>
    <property type="match status" value="1"/>
</dbReference>
<dbReference type="Pfam" id="PF00498">
    <property type="entry name" value="FHA"/>
    <property type="match status" value="2"/>
</dbReference>